<dbReference type="Gene3D" id="2.30.42.10">
    <property type="match status" value="1"/>
</dbReference>
<feature type="compositionally biased region" description="Basic and acidic residues" evidence="1">
    <location>
        <begin position="27"/>
        <end position="38"/>
    </location>
</feature>
<dbReference type="InterPro" id="IPR001478">
    <property type="entry name" value="PDZ"/>
</dbReference>
<reference evidence="4" key="1">
    <citation type="submission" date="2011-02" db="EMBL/GenBank/DDBJ databases">
        <title>The complete genome of Planctomyces brasiliensis DSM 5305.</title>
        <authorList>
            <person name="Lucas S."/>
            <person name="Copeland A."/>
            <person name="Lapidus A."/>
            <person name="Bruce D."/>
            <person name="Goodwin L."/>
            <person name="Pitluck S."/>
            <person name="Kyrpides N."/>
            <person name="Mavromatis K."/>
            <person name="Pagani I."/>
            <person name="Ivanova N."/>
            <person name="Ovchinnikova G."/>
            <person name="Lu M."/>
            <person name="Detter J.C."/>
            <person name="Han C."/>
            <person name="Land M."/>
            <person name="Hauser L."/>
            <person name="Markowitz V."/>
            <person name="Cheng J.-F."/>
            <person name="Hugenholtz P."/>
            <person name="Woyke T."/>
            <person name="Wu D."/>
            <person name="Tindall B."/>
            <person name="Pomrenke H.G."/>
            <person name="Brambilla E."/>
            <person name="Klenk H.-P."/>
            <person name="Eisen J.A."/>
        </authorList>
    </citation>
    <scope>NUCLEOTIDE SEQUENCE [LARGE SCALE GENOMIC DNA]</scope>
    <source>
        <strain evidence="4">ATCC 49424 / DSM 5305 / JCM 21570 / NBRC 103401 / IFAM 1448</strain>
    </source>
</reference>
<dbReference type="HOGENOM" id="CLU_1377249_0_0_0"/>
<name>F0SJI2_RUBBR</name>
<sequence>MNGFQRFGMMAVLIASVVWGGVSEVAAQRRPDRDRDRQPPPPVEVQPPAELDGERESYQRRGGIPMRDVAPQREGNEEGTMDGMPQMQTRQGNAPSLQVAPPGNDWKLGVYAYNTETGVVVTRVVRGTAAAEVGLERGDRIVAVGGFQIGFVDNQLFPLGHELQRQANRRGEVTLLVQNVRNNRLLNIPVGLDRGRFE</sequence>
<dbReference type="SUPFAM" id="SSF50156">
    <property type="entry name" value="PDZ domain-like"/>
    <property type="match status" value="1"/>
</dbReference>
<feature type="region of interest" description="Disordered" evidence="1">
    <location>
        <begin position="27"/>
        <end position="99"/>
    </location>
</feature>
<dbReference type="AlphaFoldDB" id="F0SJI2"/>
<proteinExistence type="predicted"/>
<dbReference type="eggNOG" id="COG0265">
    <property type="taxonomic scope" value="Bacteria"/>
</dbReference>
<dbReference type="EMBL" id="CP002546">
    <property type="protein sequence ID" value="ADY60794.1"/>
    <property type="molecule type" value="Genomic_DNA"/>
</dbReference>
<accession>F0SJI2</accession>
<dbReference type="STRING" id="756272.Plabr_3197"/>
<evidence type="ECO:0000313" key="4">
    <source>
        <dbReference type="Proteomes" id="UP000006860"/>
    </source>
</evidence>
<feature type="compositionally biased region" description="Polar residues" evidence="1">
    <location>
        <begin position="86"/>
        <end position="96"/>
    </location>
</feature>
<dbReference type="PROSITE" id="PS50106">
    <property type="entry name" value="PDZ"/>
    <property type="match status" value="1"/>
</dbReference>
<dbReference type="InterPro" id="IPR036034">
    <property type="entry name" value="PDZ_sf"/>
</dbReference>
<dbReference type="KEGG" id="pbs:Plabr_3197"/>
<gene>
    <name evidence="3" type="ordered locus">Plabr_3197</name>
</gene>
<dbReference type="Pfam" id="PF00595">
    <property type="entry name" value="PDZ"/>
    <property type="match status" value="1"/>
</dbReference>
<dbReference type="SMART" id="SM00228">
    <property type="entry name" value="PDZ"/>
    <property type="match status" value="1"/>
</dbReference>
<dbReference type="Proteomes" id="UP000006860">
    <property type="component" value="Chromosome"/>
</dbReference>
<evidence type="ECO:0000313" key="3">
    <source>
        <dbReference type="EMBL" id="ADY60794.1"/>
    </source>
</evidence>
<keyword evidence="4" id="KW-1185">Reference proteome</keyword>
<feature type="domain" description="PDZ" evidence="2">
    <location>
        <begin position="94"/>
        <end position="146"/>
    </location>
</feature>
<evidence type="ECO:0000256" key="1">
    <source>
        <dbReference type="SAM" id="MobiDB-lite"/>
    </source>
</evidence>
<dbReference type="RefSeq" id="WP_013629515.1">
    <property type="nucleotide sequence ID" value="NC_015174.1"/>
</dbReference>
<protein>
    <submittedName>
        <fullName evidence="3">PDZ/DHR/GLGF domain protein</fullName>
    </submittedName>
</protein>
<evidence type="ECO:0000259" key="2">
    <source>
        <dbReference type="PROSITE" id="PS50106"/>
    </source>
</evidence>
<organism evidence="3 4">
    <name type="scientific">Rubinisphaera brasiliensis (strain ATCC 49424 / DSM 5305 / JCM 21570 / IAM 15109 / NBRC 103401 / IFAM 1448)</name>
    <name type="common">Planctomyces brasiliensis</name>
    <dbReference type="NCBI Taxonomy" id="756272"/>
    <lineage>
        <taxon>Bacteria</taxon>
        <taxon>Pseudomonadati</taxon>
        <taxon>Planctomycetota</taxon>
        <taxon>Planctomycetia</taxon>
        <taxon>Planctomycetales</taxon>
        <taxon>Planctomycetaceae</taxon>
        <taxon>Rubinisphaera</taxon>
    </lineage>
</organism>